<evidence type="ECO:0000313" key="4">
    <source>
        <dbReference type="EMBL" id="MCX3059042.1"/>
    </source>
</evidence>
<keyword evidence="1 2" id="KW-0238">DNA-binding</keyword>
<evidence type="ECO:0000256" key="1">
    <source>
        <dbReference type="ARBA" id="ARBA00023125"/>
    </source>
</evidence>
<dbReference type="InterPro" id="IPR041583">
    <property type="entry name" value="TetR_C_31"/>
</dbReference>
<dbReference type="Pfam" id="PF17940">
    <property type="entry name" value="TetR_C_31"/>
    <property type="match status" value="1"/>
</dbReference>
<dbReference type="RefSeq" id="WP_266596505.1">
    <property type="nucleotide sequence ID" value="NZ_JAPHNL010000030.1"/>
</dbReference>
<dbReference type="SUPFAM" id="SSF48498">
    <property type="entry name" value="Tetracyclin repressor-like, C-terminal domain"/>
    <property type="match status" value="1"/>
</dbReference>
<evidence type="ECO:0000256" key="2">
    <source>
        <dbReference type="PROSITE-ProRule" id="PRU00335"/>
    </source>
</evidence>
<organism evidence="4 5">
    <name type="scientific">Streptomyces beihaiensis</name>
    <dbReference type="NCBI Taxonomy" id="2984495"/>
    <lineage>
        <taxon>Bacteria</taxon>
        <taxon>Bacillati</taxon>
        <taxon>Actinomycetota</taxon>
        <taxon>Actinomycetes</taxon>
        <taxon>Kitasatosporales</taxon>
        <taxon>Streptomycetaceae</taxon>
        <taxon>Streptomyces</taxon>
    </lineage>
</organism>
<dbReference type="InterPro" id="IPR009057">
    <property type="entry name" value="Homeodomain-like_sf"/>
</dbReference>
<dbReference type="PANTHER" id="PTHR30055:SF235">
    <property type="entry name" value="TRANSCRIPTIONAL REGULATORY PROTEIN"/>
    <property type="match status" value="1"/>
</dbReference>
<evidence type="ECO:0000259" key="3">
    <source>
        <dbReference type="PROSITE" id="PS50977"/>
    </source>
</evidence>
<keyword evidence="5" id="KW-1185">Reference proteome</keyword>
<dbReference type="InterPro" id="IPR036271">
    <property type="entry name" value="Tet_transcr_reg_TetR-rel_C_sf"/>
</dbReference>
<accession>A0ABT3TPX4</accession>
<dbReference type="PANTHER" id="PTHR30055">
    <property type="entry name" value="HTH-TYPE TRANSCRIPTIONAL REGULATOR RUTR"/>
    <property type="match status" value="1"/>
</dbReference>
<dbReference type="SUPFAM" id="SSF46689">
    <property type="entry name" value="Homeodomain-like"/>
    <property type="match status" value="1"/>
</dbReference>
<dbReference type="Gene3D" id="1.10.357.10">
    <property type="entry name" value="Tetracycline Repressor, domain 2"/>
    <property type="match status" value="1"/>
</dbReference>
<dbReference type="EMBL" id="JAPHNL010000030">
    <property type="protein sequence ID" value="MCX3059042.1"/>
    <property type="molecule type" value="Genomic_DNA"/>
</dbReference>
<sequence length="197" mass="21287">MAPTSQEAGRETRSRLLRAAAELIAEDGWGSVSTRRVAERAGVRPALVHYHFRSVDNLLIEAALSALREEMDGMLAGLREGADAGVGLAFFLEEIARYAAGGETTTLFSEMMLASTRHERLREELGKVLYECRAALARWVAGQRRALGEEPGDAEGTAVLLLALLDGLVLHRMIDPDLGSVPVTGALRRLAGLPEEP</sequence>
<gene>
    <name evidence="4" type="ORF">OFY01_04490</name>
</gene>
<dbReference type="PROSITE" id="PS50977">
    <property type="entry name" value="HTH_TETR_2"/>
    <property type="match status" value="1"/>
</dbReference>
<feature type="DNA-binding region" description="H-T-H motif" evidence="2">
    <location>
        <begin position="33"/>
        <end position="52"/>
    </location>
</feature>
<dbReference type="InterPro" id="IPR050109">
    <property type="entry name" value="HTH-type_TetR-like_transc_reg"/>
</dbReference>
<dbReference type="PRINTS" id="PR00455">
    <property type="entry name" value="HTHTETR"/>
</dbReference>
<name>A0ABT3TPX4_9ACTN</name>
<feature type="domain" description="HTH tetR-type" evidence="3">
    <location>
        <begin position="10"/>
        <end position="70"/>
    </location>
</feature>
<reference evidence="4" key="1">
    <citation type="submission" date="2022-10" db="EMBL/GenBank/DDBJ databases">
        <title>Streptomyces beihaiensis sp. nov., a chitin degrading actinobacterium, isolated from shrimp pond soil.</title>
        <authorList>
            <person name="Xie J."/>
            <person name="Shen N."/>
        </authorList>
    </citation>
    <scope>NUCLEOTIDE SEQUENCE</scope>
    <source>
        <strain evidence="4">GXMU-J5</strain>
    </source>
</reference>
<dbReference type="Pfam" id="PF00440">
    <property type="entry name" value="TetR_N"/>
    <property type="match status" value="1"/>
</dbReference>
<proteinExistence type="predicted"/>
<evidence type="ECO:0000313" key="5">
    <source>
        <dbReference type="Proteomes" id="UP001163064"/>
    </source>
</evidence>
<comment type="caution">
    <text evidence="4">The sequence shown here is derived from an EMBL/GenBank/DDBJ whole genome shotgun (WGS) entry which is preliminary data.</text>
</comment>
<dbReference type="Proteomes" id="UP001163064">
    <property type="component" value="Unassembled WGS sequence"/>
</dbReference>
<dbReference type="InterPro" id="IPR001647">
    <property type="entry name" value="HTH_TetR"/>
</dbReference>
<protein>
    <submittedName>
        <fullName evidence="4">TetR/AcrR family transcriptional regulator</fullName>
    </submittedName>
</protein>